<name>A0A6M3JBN7_9ZZZZ</name>
<reference evidence="1" key="1">
    <citation type="submission" date="2020-03" db="EMBL/GenBank/DDBJ databases">
        <title>The deep terrestrial virosphere.</title>
        <authorList>
            <person name="Holmfeldt K."/>
            <person name="Nilsson E."/>
            <person name="Simone D."/>
            <person name="Lopez-Fernandez M."/>
            <person name="Wu X."/>
            <person name="de Brujin I."/>
            <person name="Lundin D."/>
            <person name="Andersson A."/>
            <person name="Bertilsson S."/>
            <person name="Dopson M."/>
        </authorList>
    </citation>
    <scope>NUCLEOTIDE SEQUENCE</scope>
    <source>
        <strain evidence="2">MM415A00691</strain>
        <strain evidence="1">MM415B00267</strain>
    </source>
</reference>
<dbReference type="AlphaFoldDB" id="A0A6M3JBN7"/>
<accession>A0A6M3JBN7</accession>
<dbReference type="EMBL" id="MT141567">
    <property type="protein sequence ID" value="QJA67243.1"/>
    <property type="molecule type" value="Genomic_DNA"/>
</dbReference>
<evidence type="ECO:0000313" key="2">
    <source>
        <dbReference type="EMBL" id="QJA80613.1"/>
    </source>
</evidence>
<proteinExistence type="predicted"/>
<organism evidence="1">
    <name type="scientific">viral metagenome</name>
    <dbReference type="NCBI Taxonomy" id="1070528"/>
    <lineage>
        <taxon>unclassified sequences</taxon>
        <taxon>metagenomes</taxon>
        <taxon>organismal metagenomes</taxon>
    </lineage>
</organism>
<dbReference type="EMBL" id="MT142429">
    <property type="protein sequence ID" value="QJA80613.1"/>
    <property type="molecule type" value="Genomic_DNA"/>
</dbReference>
<protein>
    <submittedName>
        <fullName evidence="1">Uncharacterized protein</fullName>
    </submittedName>
</protein>
<evidence type="ECO:0000313" key="1">
    <source>
        <dbReference type="EMBL" id="QJA67243.1"/>
    </source>
</evidence>
<sequence>MKIGDIIDVRLNKKGFVKAELIQENHKTIIVKLLHDNKIITRTKKRDLKHD</sequence>
<gene>
    <name evidence="2" type="ORF">MM415A00691_0007</name>
    <name evidence="1" type="ORF">MM415B00267_0069</name>
</gene>